<dbReference type="Gene3D" id="2.40.170.20">
    <property type="entry name" value="TonB-dependent receptor, beta-barrel domain"/>
    <property type="match status" value="1"/>
</dbReference>
<evidence type="ECO:0000256" key="9">
    <source>
        <dbReference type="RuleBase" id="RU003357"/>
    </source>
</evidence>
<evidence type="ECO:0000256" key="4">
    <source>
        <dbReference type="ARBA" id="ARBA00022692"/>
    </source>
</evidence>
<dbReference type="PANTHER" id="PTHR32552:SF83">
    <property type="entry name" value="BLR3904 PROTEIN"/>
    <property type="match status" value="1"/>
</dbReference>
<name>A0ABV6EZU2_9BRAD</name>
<evidence type="ECO:0000313" key="13">
    <source>
        <dbReference type="Proteomes" id="UP001589775"/>
    </source>
</evidence>
<dbReference type="PANTHER" id="PTHR32552">
    <property type="entry name" value="FERRICHROME IRON RECEPTOR-RELATED"/>
    <property type="match status" value="1"/>
</dbReference>
<evidence type="ECO:0000256" key="6">
    <source>
        <dbReference type="ARBA" id="ARBA00023136"/>
    </source>
</evidence>
<keyword evidence="5 9" id="KW-0798">TonB box</keyword>
<dbReference type="RefSeq" id="WP_378393164.1">
    <property type="nucleotide sequence ID" value="NZ_JBHLWM010000012.1"/>
</dbReference>
<dbReference type="Gene3D" id="2.170.130.10">
    <property type="entry name" value="TonB-dependent receptor, plug domain"/>
    <property type="match status" value="1"/>
</dbReference>
<keyword evidence="2 8" id="KW-0813">Transport</keyword>
<dbReference type="Pfam" id="PF00593">
    <property type="entry name" value="TonB_dep_Rec_b-barrel"/>
    <property type="match status" value="1"/>
</dbReference>
<dbReference type="Pfam" id="PF07715">
    <property type="entry name" value="Plug"/>
    <property type="match status" value="1"/>
</dbReference>
<dbReference type="SUPFAM" id="SSF56935">
    <property type="entry name" value="Porins"/>
    <property type="match status" value="1"/>
</dbReference>
<gene>
    <name evidence="12" type="ORF">ACFFJ6_24090</name>
</gene>
<comment type="similarity">
    <text evidence="8 9">Belongs to the TonB-dependent receptor family.</text>
</comment>
<dbReference type="EMBL" id="JBHLWM010000012">
    <property type="protein sequence ID" value="MFC0243585.1"/>
    <property type="molecule type" value="Genomic_DNA"/>
</dbReference>
<dbReference type="InterPro" id="IPR000531">
    <property type="entry name" value="Beta-barrel_TonB"/>
</dbReference>
<comment type="caution">
    <text evidence="12">The sequence shown here is derived from an EMBL/GenBank/DDBJ whole genome shotgun (WGS) entry which is preliminary data.</text>
</comment>
<dbReference type="InterPro" id="IPR036942">
    <property type="entry name" value="Beta-barrel_TonB_sf"/>
</dbReference>
<reference evidence="12 13" key="1">
    <citation type="submission" date="2024-09" db="EMBL/GenBank/DDBJ databases">
        <authorList>
            <person name="Sun Q."/>
            <person name="Mori K."/>
        </authorList>
    </citation>
    <scope>NUCLEOTIDE SEQUENCE [LARGE SCALE GENOMIC DNA]</scope>
    <source>
        <strain evidence="12 13">KCTC 23279</strain>
    </source>
</reference>
<evidence type="ECO:0000256" key="1">
    <source>
        <dbReference type="ARBA" id="ARBA00004571"/>
    </source>
</evidence>
<dbReference type="Proteomes" id="UP001589775">
    <property type="component" value="Unassembled WGS sequence"/>
</dbReference>
<evidence type="ECO:0000259" key="11">
    <source>
        <dbReference type="Pfam" id="PF07715"/>
    </source>
</evidence>
<feature type="domain" description="TonB-dependent receptor plug" evidence="11">
    <location>
        <begin position="133"/>
        <end position="232"/>
    </location>
</feature>
<keyword evidence="12" id="KW-0675">Receptor</keyword>
<feature type="domain" description="TonB-dependent receptor-like beta-barrel" evidence="10">
    <location>
        <begin position="307"/>
        <end position="760"/>
    </location>
</feature>
<sequence length="793" mass="85741">MAGTKAPRSLRAEASIRSFNDELDSHYGRKVSAVAGMIAVASIGGAEAQQSNLPAVTVDAPVARPRPAATPTPDQVRARTALRRAARRAQPTPVSPVPFPNAGALSADANPYADAAAPYKVDRLSGTKFTEPLLNTPRTVTVLSKEVLEDKNATSLRDVARSTAGVTLGTGEGGNAFGDRFFIRGFDARNDVFIDGIRDPAVSIRENFFTEQVEILRGPASTMAGRGTAGGAIDIVTKQATTSGNFTKAETTFGTDATKRVTVDVNQVLSPTLAVRVDGLYQQANVAGRNYVNDDRWGTMGAIKWTPTDAIKVSANYVHTDLSGLPDFGVPYNTALRLPSTSVNVPRETYYGFVNRDFQKAQQDFGTVTGEFAITPDLTLSNRSRAGRSVLDYIGTLPSNPTATTVQLASQSRYQVTNVLANQTDLTYKFDTGPVKHTLIGGAEVSRESVMRDTYAGLTSELTGFQTGGRITVPLLSPPNEFEFASQPQRAYNPTFINVDTKSAYLIETANWNDVVILNGGLRYDDYNINGHTATTTTGVQSGMWNYNLGAVVKPLPYASLYAAYATSTNPVGAELDASGTAYGGLVVNNTTFQALSPEQNKAVEVGTKWELFDRHLLLTGSLFQTEKSNARETVGNNILATGVYRVRGIDLEAAGKITERWSVFGGLVLMESEVLQSVDPTQVGAKLANIAHQSFNLLTKYKFDDHWEVGGQAVYASKIYGGTFGAINGNVLPEHWRFDSFVEFKVDKHMTAKLSVNNIFNTTYYDAFYRSNSPFVFIAPGRSVWLTLRGAL</sequence>
<evidence type="ECO:0000313" key="12">
    <source>
        <dbReference type="EMBL" id="MFC0243585.1"/>
    </source>
</evidence>
<dbReference type="InterPro" id="IPR037066">
    <property type="entry name" value="Plug_dom_sf"/>
</dbReference>
<dbReference type="InterPro" id="IPR039426">
    <property type="entry name" value="TonB-dep_rcpt-like"/>
</dbReference>
<comment type="subcellular location">
    <subcellularLocation>
        <location evidence="1 8">Cell outer membrane</location>
        <topology evidence="1 8">Multi-pass membrane protein</topology>
    </subcellularLocation>
</comment>
<keyword evidence="4 8" id="KW-0812">Transmembrane</keyword>
<keyword evidence="3 8" id="KW-1134">Transmembrane beta strand</keyword>
<accession>A0ABV6EZU2</accession>
<evidence type="ECO:0000256" key="8">
    <source>
        <dbReference type="PROSITE-ProRule" id="PRU01360"/>
    </source>
</evidence>
<evidence type="ECO:0000256" key="2">
    <source>
        <dbReference type="ARBA" id="ARBA00022448"/>
    </source>
</evidence>
<evidence type="ECO:0000259" key="10">
    <source>
        <dbReference type="Pfam" id="PF00593"/>
    </source>
</evidence>
<proteinExistence type="inferred from homology"/>
<dbReference type="PROSITE" id="PS52016">
    <property type="entry name" value="TONB_DEPENDENT_REC_3"/>
    <property type="match status" value="1"/>
</dbReference>
<dbReference type="InterPro" id="IPR012910">
    <property type="entry name" value="Plug_dom"/>
</dbReference>
<protein>
    <submittedName>
        <fullName evidence="12">TonB-dependent receptor</fullName>
    </submittedName>
</protein>
<keyword evidence="6 8" id="KW-0472">Membrane</keyword>
<evidence type="ECO:0000256" key="3">
    <source>
        <dbReference type="ARBA" id="ARBA00022452"/>
    </source>
</evidence>
<organism evidence="12 13">
    <name type="scientific">Rhodopseudomonas telluris</name>
    <dbReference type="NCBI Taxonomy" id="644215"/>
    <lineage>
        <taxon>Bacteria</taxon>
        <taxon>Pseudomonadati</taxon>
        <taxon>Pseudomonadota</taxon>
        <taxon>Alphaproteobacteria</taxon>
        <taxon>Hyphomicrobiales</taxon>
        <taxon>Nitrobacteraceae</taxon>
        <taxon>Rhodopseudomonas</taxon>
    </lineage>
</organism>
<evidence type="ECO:0000256" key="7">
    <source>
        <dbReference type="ARBA" id="ARBA00023237"/>
    </source>
</evidence>
<dbReference type="CDD" id="cd01347">
    <property type="entry name" value="ligand_gated_channel"/>
    <property type="match status" value="1"/>
</dbReference>
<evidence type="ECO:0000256" key="5">
    <source>
        <dbReference type="ARBA" id="ARBA00023077"/>
    </source>
</evidence>
<keyword evidence="7 8" id="KW-0998">Cell outer membrane</keyword>
<keyword evidence="13" id="KW-1185">Reference proteome</keyword>